<accession>A0A5B9D7G3</accession>
<evidence type="ECO:0000313" key="9">
    <source>
        <dbReference type="Proteomes" id="UP000321408"/>
    </source>
</evidence>
<dbReference type="Gene3D" id="3.40.50.300">
    <property type="entry name" value="P-loop containing nucleotide triphosphate hydrolases"/>
    <property type="match status" value="2"/>
</dbReference>
<dbReference type="InterPro" id="IPR008571">
    <property type="entry name" value="HerA-like"/>
</dbReference>
<dbReference type="InterPro" id="IPR002789">
    <property type="entry name" value="HerA_central"/>
</dbReference>
<dbReference type="PANTHER" id="PTHR42957">
    <property type="entry name" value="HELICASE MJ1565-RELATED"/>
    <property type="match status" value="1"/>
</dbReference>
<evidence type="ECO:0000259" key="7">
    <source>
        <dbReference type="Pfam" id="PF05707"/>
    </source>
</evidence>
<dbReference type="Pfam" id="PF01935">
    <property type="entry name" value="DUF87"/>
    <property type="match status" value="1"/>
</dbReference>
<feature type="coiled-coil region" evidence="5">
    <location>
        <begin position="428"/>
        <end position="455"/>
    </location>
</feature>
<evidence type="ECO:0000313" key="8">
    <source>
        <dbReference type="EMBL" id="QEE15118.1"/>
    </source>
</evidence>
<comment type="catalytic activity">
    <reaction evidence="3">
        <text>ATP + H2O = ADP + phosphate + H(+)</text>
        <dbReference type="Rhea" id="RHEA:13065"/>
        <dbReference type="ChEBI" id="CHEBI:15377"/>
        <dbReference type="ChEBI" id="CHEBI:15378"/>
        <dbReference type="ChEBI" id="CHEBI:30616"/>
        <dbReference type="ChEBI" id="CHEBI:43474"/>
        <dbReference type="ChEBI" id="CHEBI:456216"/>
        <dbReference type="EC" id="5.6.2.3"/>
    </reaction>
</comment>
<dbReference type="RefSeq" id="WP_147662041.1">
    <property type="nucleotide sequence ID" value="NZ_CP042905.2"/>
</dbReference>
<reference evidence="8 9" key="1">
    <citation type="journal article" date="2020" name="Nature">
        <title>Isolation of an archaeon at the prokaryote-eukaryote interface.</title>
        <authorList>
            <person name="Imachi H."/>
            <person name="Nobu M.K."/>
            <person name="Nakahara N."/>
            <person name="Morono Y."/>
            <person name="Ogawara M."/>
            <person name="Takaki Y."/>
            <person name="Takano Y."/>
            <person name="Uematsu K."/>
            <person name="Ikuta T."/>
            <person name="Ito M."/>
            <person name="Matsui Y."/>
            <person name="Miyazaki M."/>
            <person name="Murata K."/>
            <person name="Saito Y."/>
            <person name="Sakai S."/>
            <person name="Song C."/>
            <person name="Tasumi E."/>
            <person name="Yamanaka Y."/>
            <person name="Yamaguchi T."/>
            <person name="Kamagata Y."/>
            <person name="Tamaki H."/>
            <person name="Takai K."/>
        </authorList>
    </citation>
    <scope>NUCLEOTIDE SEQUENCE [LARGE SCALE GENOMIC DNA]</scope>
    <source>
        <strain evidence="8 9">MK-D1</strain>
    </source>
</reference>
<evidence type="ECO:0000256" key="2">
    <source>
        <dbReference type="ARBA" id="ARBA00034617"/>
    </source>
</evidence>
<organism evidence="8 9">
    <name type="scientific">Promethearchaeum syntrophicum</name>
    <dbReference type="NCBI Taxonomy" id="2594042"/>
    <lineage>
        <taxon>Archaea</taxon>
        <taxon>Promethearchaeati</taxon>
        <taxon>Promethearchaeota</taxon>
        <taxon>Promethearchaeia</taxon>
        <taxon>Promethearchaeales</taxon>
        <taxon>Promethearchaeaceae</taxon>
        <taxon>Promethearchaeum</taxon>
    </lineage>
</organism>
<reference evidence="8 9" key="2">
    <citation type="journal article" date="2024" name="Int. J. Syst. Evol. Microbiol.">
        <title>Promethearchaeum syntrophicum gen. nov., sp. nov., an anaerobic, obligately syntrophic archaeon, the first isolate of the lineage 'Asgard' archaea, and proposal of the new archaeal phylum Promethearchaeota phyl. nov. and kingdom Promethearchaeati regn. nov.</title>
        <authorList>
            <person name="Imachi H."/>
            <person name="Nobu M.K."/>
            <person name="Kato S."/>
            <person name="Takaki Y."/>
            <person name="Miyazaki M."/>
            <person name="Miyata M."/>
            <person name="Ogawara M."/>
            <person name="Saito Y."/>
            <person name="Sakai S."/>
            <person name="Tahara Y.O."/>
            <person name="Takano Y."/>
            <person name="Tasumi E."/>
            <person name="Uematsu K."/>
            <person name="Yoshimura T."/>
            <person name="Itoh T."/>
            <person name="Ohkuma M."/>
            <person name="Takai K."/>
        </authorList>
    </citation>
    <scope>NUCLEOTIDE SEQUENCE [LARGE SCALE GENOMIC DNA]</scope>
    <source>
        <strain evidence="8 9">MK-D1</strain>
    </source>
</reference>
<comment type="similarity">
    <text evidence="1">Belongs to the HerA family.</text>
</comment>
<dbReference type="KEGG" id="psyt:DSAG12_00941"/>
<comment type="catalytic activity">
    <reaction evidence="4">
        <text>ATP + H2O = ADP + phosphate + H(+)</text>
        <dbReference type="Rhea" id="RHEA:13065"/>
        <dbReference type="ChEBI" id="CHEBI:15377"/>
        <dbReference type="ChEBI" id="CHEBI:15378"/>
        <dbReference type="ChEBI" id="CHEBI:30616"/>
        <dbReference type="ChEBI" id="CHEBI:43474"/>
        <dbReference type="ChEBI" id="CHEBI:456216"/>
        <dbReference type="EC" id="5.6.2.4"/>
    </reaction>
</comment>
<feature type="domain" description="Helicase HerA central" evidence="6">
    <location>
        <begin position="124"/>
        <end position="169"/>
    </location>
</feature>
<dbReference type="OrthoDB" id="107033at2157"/>
<dbReference type="PANTHER" id="PTHR42957:SF1">
    <property type="entry name" value="HELICASE MJ1565-RELATED"/>
    <property type="match status" value="1"/>
</dbReference>
<dbReference type="InterPro" id="IPR027417">
    <property type="entry name" value="P-loop_NTPase"/>
</dbReference>
<feature type="coiled-coil region" evidence="5">
    <location>
        <begin position="483"/>
        <end position="563"/>
    </location>
</feature>
<name>A0A5B9D7G3_9ARCH</name>
<comment type="catalytic activity">
    <reaction evidence="2">
        <text>Couples ATP hydrolysis with the unwinding of duplex DNA by translocating in the 3'-5' direction.</text>
        <dbReference type="EC" id="5.6.2.4"/>
    </reaction>
</comment>
<protein>
    <submittedName>
        <fullName evidence="8">DUF87 domain-containing protein</fullName>
    </submittedName>
</protein>
<feature type="domain" description="Zona occludens toxin N-terminal" evidence="7">
    <location>
        <begin position="216"/>
        <end position="316"/>
    </location>
</feature>
<keyword evidence="9" id="KW-1185">Reference proteome</keyword>
<evidence type="ECO:0000256" key="4">
    <source>
        <dbReference type="ARBA" id="ARBA00048988"/>
    </source>
</evidence>
<dbReference type="InterPro" id="IPR008900">
    <property type="entry name" value="Zot_N"/>
</dbReference>
<dbReference type="Pfam" id="PF05707">
    <property type="entry name" value="Zot"/>
    <property type="match status" value="1"/>
</dbReference>
<evidence type="ECO:0000256" key="1">
    <source>
        <dbReference type="ARBA" id="ARBA00007816"/>
    </source>
</evidence>
<gene>
    <name evidence="8" type="ORF">DSAG12_00941</name>
</gene>
<evidence type="ECO:0000256" key="5">
    <source>
        <dbReference type="SAM" id="Coils"/>
    </source>
</evidence>
<evidence type="ECO:0000259" key="6">
    <source>
        <dbReference type="Pfam" id="PF01935"/>
    </source>
</evidence>
<dbReference type="SUPFAM" id="SSF52540">
    <property type="entry name" value="P-loop containing nucleoside triphosphate hydrolases"/>
    <property type="match status" value="1"/>
</dbReference>
<dbReference type="AlphaFoldDB" id="A0A5B9D7G3"/>
<dbReference type="GeneID" id="41328939"/>
<proteinExistence type="inferred from homology"/>
<sequence length="564" mass="63454">MSEDENQISIAKIAKKSTPYSFTVNILAKLHRNSYLTTIHEKKSYVLGVKNIWNDHNGNHATLNIIGKAPLTPFNLDSDIFLASSEQIKNSLGLENNPEKAIHLGKIPNVDIIASPNIENFGRLFITGKSGSGKSYTVGVVIEELMKKQVPIVIIDRHGEYSSLKILEKENIPDNEDFFIKNDTEQKYLGGIIEFGDINMNPGADLGIEYLLAANVEDLIRSGSVIIINLRGLDIPVQENIVMTFCNRLYKASTLREIPPHFLFIDEAHLFAGKKKSDTVEILKLSAQEGRKFGHNLVIITQKPQLLDVIIRAQAGTWIIHKLTDLNDIKITCNSVEGLGYDADEEIQNLLPGEAIISGDLTPNYPLRVKIRKRYTVHGGAGYNVLDYITEGDTLPKSEIVEKLRRSLSHEILESASQEIISNQNLSISDLYHQIDALRQENQELKQEISDLKTNDKDKSLIPEGEMKEKIIDNLAELNSIPLEKINDKMMNLMEERDDAIINLKDFEKERNDAIFQKQSLELEMSGLKVENEGLKDILSKEKKRADDAVALAERAVAKLKKRK</sequence>
<dbReference type="Proteomes" id="UP000321408">
    <property type="component" value="Chromosome"/>
</dbReference>
<evidence type="ECO:0000256" key="3">
    <source>
        <dbReference type="ARBA" id="ARBA00048954"/>
    </source>
</evidence>
<dbReference type="EMBL" id="CP042905">
    <property type="protein sequence ID" value="QEE15118.1"/>
    <property type="molecule type" value="Genomic_DNA"/>
</dbReference>
<keyword evidence="5" id="KW-0175">Coiled coil</keyword>
<dbReference type="GO" id="GO:0043139">
    <property type="term" value="F:5'-3' DNA helicase activity"/>
    <property type="evidence" value="ECO:0007669"/>
    <property type="project" value="UniProtKB-EC"/>
</dbReference>
<dbReference type="GO" id="GO:0043138">
    <property type="term" value="F:3'-5' DNA helicase activity"/>
    <property type="evidence" value="ECO:0007669"/>
    <property type="project" value="UniProtKB-EC"/>
</dbReference>